<proteinExistence type="inferred from homology"/>
<sequence length="151" mass="17664">MYLLDTNHCSLAMNHQPDIMARLAELYQSQICTCVIVQAELIYMAENSRQRDNNLNRVIEFLQNILIYEIDSKTAEIYGSFQADLMNNFGPKEKNKRRKTRLIDIGVSQHDLWIASIAWQHNLILVSADSDFQRIQTVRDLTVESWYRPTN</sequence>
<dbReference type="PANTHER" id="PTHR33653">
    <property type="entry name" value="RIBONUCLEASE VAPC2"/>
    <property type="match status" value="1"/>
</dbReference>
<keyword evidence="6" id="KW-0460">Magnesium</keyword>
<evidence type="ECO:0000313" key="9">
    <source>
        <dbReference type="EMBL" id="CDM92677.1"/>
    </source>
</evidence>
<evidence type="ECO:0000256" key="1">
    <source>
        <dbReference type="ARBA" id="ARBA00001946"/>
    </source>
</evidence>
<comment type="cofactor">
    <cofactor evidence="1">
        <name>Mg(2+)</name>
        <dbReference type="ChEBI" id="CHEBI:18420"/>
    </cofactor>
</comment>
<evidence type="ECO:0000256" key="2">
    <source>
        <dbReference type="ARBA" id="ARBA00022649"/>
    </source>
</evidence>
<dbReference type="RefSeq" id="WP_008052923.1">
    <property type="nucleotide sequence ID" value="NZ_FO818640.1"/>
</dbReference>
<evidence type="ECO:0000256" key="3">
    <source>
        <dbReference type="ARBA" id="ARBA00022722"/>
    </source>
</evidence>
<dbReference type="Gene3D" id="3.40.50.1010">
    <property type="entry name" value="5'-nuclease"/>
    <property type="match status" value="1"/>
</dbReference>
<keyword evidence="4" id="KW-0479">Metal-binding</keyword>
<evidence type="ECO:0000256" key="5">
    <source>
        <dbReference type="ARBA" id="ARBA00022801"/>
    </source>
</evidence>
<evidence type="ECO:0000313" key="10">
    <source>
        <dbReference type="Proteomes" id="UP000032946"/>
    </source>
</evidence>
<dbReference type="InterPro" id="IPR050556">
    <property type="entry name" value="Type_II_TA_system_RNase"/>
</dbReference>
<dbReference type="PANTHER" id="PTHR33653:SF1">
    <property type="entry name" value="RIBONUCLEASE VAPC2"/>
    <property type="match status" value="1"/>
</dbReference>
<evidence type="ECO:0000256" key="7">
    <source>
        <dbReference type="ARBA" id="ARBA00038093"/>
    </source>
</evidence>
<protein>
    <recommendedName>
        <fullName evidence="8">PIN domain-containing protein</fullName>
    </recommendedName>
</protein>
<keyword evidence="3" id="KW-0540">Nuclease</keyword>
<comment type="similarity">
    <text evidence="7">Belongs to the PINc/VapC protein family.</text>
</comment>
<dbReference type="AlphaFoldDB" id="A0A9P1KAI2"/>
<feature type="domain" description="PIN" evidence="8">
    <location>
        <begin position="2"/>
        <end position="135"/>
    </location>
</feature>
<dbReference type="SUPFAM" id="SSF88723">
    <property type="entry name" value="PIN domain-like"/>
    <property type="match status" value="1"/>
</dbReference>
<accession>A0A9P1KAI2</accession>
<dbReference type="GO" id="GO:0004518">
    <property type="term" value="F:nuclease activity"/>
    <property type="evidence" value="ECO:0007669"/>
    <property type="project" value="UniProtKB-KW"/>
</dbReference>
<dbReference type="InterPro" id="IPR029060">
    <property type="entry name" value="PIN-like_dom_sf"/>
</dbReference>
<name>A0A9P1KAI2_9CYAN</name>
<keyword evidence="2" id="KW-1277">Toxin-antitoxin system</keyword>
<dbReference type="EMBL" id="FO818640">
    <property type="protein sequence ID" value="CDM92677.1"/>
    <property type="molecule type" value="Genomic_DNA"/>
</dbReference>
<dbReference type="GO" id="GO:0046872">
    <property type="term" value="F:metal ion binding"/>
    <property type="evidence" value="ECO:0007669"/>
    <property type="project" value="UniProtKB-KW"/>
</dbReference>
<dbReference type="CDD" id="cd09881">
    <property type="entry name" value="PIN_VapC4-5_FitB-like"/>
    <property type="match status" value="1"/>
</dbReference>
<evidence type="ECO:0000256" key="6">
    <source>
        <dbReference type="ARBA" id="ARBA00022842"/>
    </source>
</evidence>
<gene>
    <name evidence="9" type="ORF">ARTHRO_10350</name>
</gene>
<keyword evidence="5" id="KW-0378">Hydrolase</keyword>
<dbReference type="GO" id="GO:0016787">
    <property type="term" value="F:hydrolase activity"/>
    <property type="evidence" value="ECO:0007669"/>
    <property type="project" value="UniProtKB-KW"/>
</dbReference>
<organism evidence="9 10">
    <name type="scientific">Limnospira indica PCC 8005</name>
    <dbReference type="NCBI Taxonomy" id="376219"/>
    <lineage>
        <taxon>Bacteria</taxon>
        <taxon>Bacillati</taxon>
        <taxon>Cyanobacteriota</taxon>
        <taxon>Cyanophyceae</taxon>
        <taxon>Oscillatoriophycideae</taxon>
        <taxon>Oscillatoriales</taxon>
        <taxon>Sirenicapillariaceae</taxon>
        <taxon>Limnospira</taxon>
    </lineage>
</organism>
<dbReference type="InterPro" id="IPR002716">
    <property type="entry name" value="PIN_dom"/>
</dbReference>
<evidence type="ECO:0000259" key="8">
    <source>
        <dbReference type="Pfam" id="PF01850"/>
    </source>
</evidence>
<reference evidence="9 10" key="1">
    <citation type="submission" date="2014-02" db="EMBL/GenBank/DDBJ databases">
        <authorList>
            <person name="Genoscope - CEA"/>
        </authorList>
    </citation>
    <scope>NUCLEOTIDE SEQUENCE [LARGE SCALE GENOMIC DNA]</scope>
    <source>
        <strain evidence="9 10">PCC 8005</strain>
    </source>
</reference>
<keyword evidence="10" id="KW-1185">Reference proteome</keyword>
<evidence type="ECO:0000256" key="4">
    <source>
        <dbReference type="ARBA" id="ARBA00022723"/>
    </source>
</evidence>
<dbReference type="Pfam" id="PF01850">
    <property type="entry name" value="PIN"/>
    <property type="match status" value="1"/>
</dbReference>
<dbReference type="Proteomes" id="UP000032946">
    <property type="component" value="Chromosome"/>
</dbReference>